<dbReference type="EMBL" id="JAQQWN010000007">
    <property type="protein sequence ID" value="KAK8075797.1"/>
    <property type="molecule type" value="Genomic_DNA"/>
</dbReference>
<evidence type="ECO:0000313" key="2">
    <source>
        <dbReference type="EMBL" id="KAK8075797.1"/>
    </source>
</evidence>
<accession>A0ABR1VX32</accession>
<keyword evidence="1" id="KW-0812">Transmembrane</keyword>
<dbReference type="GeneID" id="92047835"/>
<evidence type="ECO:0000256" key="1">
    <source>
        <dbReference type="SAM" id="Phobius"/>
    </source>
</evidence>
<sequence length="129" mass="13965">MTLQVHLILGLVVNILPILALYSIAVRIVVILVCVLIIQLQWRALRLSVAVLLPFESSSQAPAGAVGVDYTSGLELEGAWADLRWEKPTMVLGPAHPSRRSVDPDLAPDVIRFPDVVDYIIQAISAGST</sequence>
<evidence type="ECO:0000313" key="3">
    <source>
        <dbReference type="Proteomes" id="UP001433268"/>
    </source>
</evidence>
<keyword evidence="1" id="KW-0472">Membrane</keyword>
<protein>
    <submittedName>
        <fullName evidence="2">Uncharacterized protein</fullName>
    </submittedName>
</protein>
<dbReference type="RefSeq" id="XP_066666737.1">
    <property type="nucleotide sequence ID" value="XM_066814775.1"/>
</dbReference>
<comment type="caution">
    <text evidence="2">The sequence shown here is derived from an EMBL/GenBank/DDBJ whole genome shotgun (WGS) entry which is preliminary data.</text>
</comment>
<name>A0ABR1VX32_9PEZI</name>
<keyword evidence="3" id="KW-1185">Reference proteome</keyword>
<gene>
    <name evidence="2" type="ORF">PG997_010460</name>
</gene>
<feature type="transmembrane region" description="Helical" evidence="1">
    <location>
        <begin position="6"/>
        <end position="38"/>
    </location>
</feature>
<dbReference type="Proteomes" id="UP001433268">
    <property type="component" value="Unassembled WGS sequence"/>
</dbReference>
<reference evidence="2 3" key="1">
    <citation type="submission" date="2023-01" db="EMBL/GenBank/DDBJ databases">
        <title>Analysis of 21 Apiospora genomes using comparative genomics revels a genus with tremendous synthesis potential of carbohydrate active enzymes and secondary metabolites.</title>
        <authorList>
            <person name="Sorensen T."/>
        </authorList>
    </citation>
    <scope>NUCLEOTIDE SEQUENCE [LARGE SCALE GENOMIC DNA]</scope>
    <source>
        <strain evidence="2 3">CBS 114990</strain>
    </source>
</reference>
<organism evidence="2 3">
    <name type="scientific">Apiospora hydei</name>
    <dbReference type="NCBI Taxonomy" id="1337664"/>
    <lineage>
        <taxon>Eukaryota</taxon>
        <taxon>Fungi</taxon>
        <taxon>Dikarya</taxon>
        <taxon>Ascomycota</taxon>
        <taxon>Pezizomycotina</taxon>
        <taxon>Sordariomycetes</taxon>
        <taxon>Xylariomycetidae</taxon>
        <taxon>Amphisphaeriales</taxon>
        <taxon>Apiosporaceae</taxon>
        <taxon>Apiospora</taxon>
    </lineage>
</organism>
<keyword evidence="1" id="KW-1133">Transmembrane helix</keyword>
<proteinExistence type="predicted"/>